<accession>A0A8H7NQN0</accession>
<organism evidence="1 2">
    <name type="scientific">Bionectria ochroleuca</name>
    <name type="common">Gliocladium roseum</name>
    <dbReference type="NCBI Taxonomy" id="29856"/>
    <lineage>
        <taxon>Eukaryota</taxon>
        <taxon>Fungi</taxon>
        <taxon>Dikarya</taxon>
        <taxon>Ascomycota</taxon>
        <taxon>Pezizomycotina</taxon>
        <taxon>Sordariomycetes</taxon>
        <taxon>Hypocreomycetidae</taxon>
        <taxon>Hypocreales</taxon>
        <taxon>Bionectriaceae</taxon>
        <taxon>Clonostachys</taxon>
    </lineage>
</organism>
<evidence type="ECO:0000313" key="2">
    <source>
        <dbReference type="Proteomes" id="UP000616885"/>
    </source>
</evidence>
<gene>
    <name evidence="1" type="ORF">IM811_001669</name>
</gene>
<proteinExistence type="predicted"/>
<reference evidence="1" key="1">
    <citation type="submission" date="2020-10" db="EMBL/GenBank/DDBJ databases">
        <title>High-Quality Genome Resource of Clonostachys rosea strain S41 by Oxford Nanopore Long-Read Sequencing.</title>
        <authorList>
            <person name="Wang H."/>
        </authorList>
    </citation>
    <scope>NUCLEOTIDE SEQUENCE</scope>
    <source>
        <strain evidence="1">S41</strain>
    </source>
</reference>
<protein>
    <submittedName>
        <fullName evidence="1">Uncharacterized protein</fullName>
    </submittedName>
</protein>
<dbReference type="Proteomes" id="UP000616885">
    <property type="component" value="Unassembled WGS sequence"/>
</dbReference>
<evidence type="ECO:0000313" key="1">
    <source>
        <dbReference type="EMBL" id="KAF9759975.1"/>
    </source>
</evidence>
<dbReference type="AlphaFoldDB" id="A0A8H7NQN0"/>
<name>A0A8H7NQN0_BIOOC</name>
<comment type="caution">
    <text evidence="1">The sequence shown here is derived from an EMBL/GenBank/DDBJ whole genome shotgun (WGS) entry which is preliminary data.</text>
</comment>
<dbReference type="EMBL" id="JADCTT010000001">
    <property type="protein sequence ID" value="KAF9759975.1"/>
    <property type="molecule type" value="Genomic_DNA"/>
</dbReference>
<sequence>MLCHGLKILDSHQREAYFGRLTPISRSACTNRSPSRAYHRLPASIDHRLHHQCNQNSTRAARPVRICLLFKPQSMLSLAIGVARHLLAPPNFIIFMRLQFRHVAHNALKWRWKSWLFLNVHGCTA</sequence>